<dbReference type="Proteomes" id="UP000188320">
    <property type="component" value="Unassembled WGS sequence"/>
</dbReference>
<dbReference type="AlphaFoldDB" id="A0A1R1PYI7"/>
<evidence type="ECO:0000313" key="1">
    <source>
        <dbReference type="EMBL" id="OMH86013.1"/>
    </source>
</evidence>
<gene>
    <name evidence="1" type="ORF">AX774_g432</name>
</gene>
<evidence type="ECO:0000313" key="2">
    <source>
        <dbReference type="Proteomes" id="UP000188320"/>
    </source>
</evidence>
<dbReference type="EMBL" id="LSSK01000024">
    <property type="protein sequence ID" value="OMH86013.1"/>
    <property type="molecule type" value="Genomic_DNA"/>
</dbReference>
<accession>A0A1R1PYI7</accession>
<keyword evidence="2" id="KW-1185">Reference proteome</keyword>
<comment type="caution">
    <text evidence="1">The sequence shown here is derived from an EMBL/GenBank/DDBJ whole genome shotgun (WGS) entry which is preliminary data.</text>
</comment>
<name>A0A1R1PYI7_ZANCU</name>
<organism evidence="1 2">
    <name type="scientific">Zancudomyces culisetae</name>
    <name type="common">Gut fungus</name>
    <name type="synonym">Smittium culisetae</name>
    <dbReference type="NCBI Taxonomy" id="1213189"/>
    <lineage>
        <taxon>Eukaryota</taxon>
        <taxon>Fungi</taxon>
        <taxon>Fungi incertae sedis</taxon>
        <taxon>Zoopagomycota</taxon>
        <taxon>Kickxellomycotina</taxon>
        <taxon>Harpellomycetes</taxon>
        <taxon>Harpellales</taxon>
        <taxon>Legeriomycetaceae</taxon>
        <taxon>Zancudomyces</taxon>
    </lineage>
</organism>
<sequence>MEPYIVNIFFFLYLDPYKYIERYIIWNTFQYNSLQIRRNGQHFSVVESRKRDEIPLVSYFKLLTVPSLFKDNLKFIPYTYF</sequence>
<protein>
    <submittedName>
        <fullName evidence="1">Uncharacterized protein</fullName>
    </submittedName>
</protein>
<proteinExistence type="predicted"/>
<reference evidence="2" key="1">
    <citation type="submission" date="2017-01" db="EMBL/GenBank/DDBJ databases">
        <authorList>
            <person name="Wang Y."/>
            <person name="White M."/>
            <person name="Kvist S."/>
            <person name="Moncalvo J.-M."/>
        </authorList>
    </citation>
    <scope>NUCLEOTIDE SEQUENCE [LARGE SCALE GENOMIC DNA]</scope>
    <source>
        <strain evidence="2">COL-18-3</strain>
    </source>
</reference>